<keyword evidence="1" id="KW-0813">Transport</keyword>
<dbReference type="InterPro" id="IPR027417">
    <property type="entry name" value="P-loop_NTPase"/>
</dbReference>
<proteinExistence type="predicted"/>
<sequence>MENNLPLATTDLIIGYKGKAPIKIAGPLNFNLSKGNLYGLIGVNGIGKSTLIKTLSGLLPPIAGQVLVDGQDIFDLEISKRAKLISLVLTTQINGASSTVEDIVKMGRFPYTNWQFSLSANDNNIIEEALTSVDLLDKKDRLFNELSDGNKQKVMIAKALAQDTPVLILDEPTVHLDIKNRFIILQLLQKLAKEHNKTILFSGHDLDYMLTFCDQLMLMKEQGLSIKSPEQFIKSGEITKAFG</sequence>
<dbReference type="InterPro" id="IPR003593">
    <property type="entry name" value="AAA+_ATPase"/>
</dbReference>
<evidence type="ECO:0000256" key="2">
    <source>
        <dbReference type="ARBA" id="ARBA00022741"/>
    </source>
</evidence>
<name>A0A3B0VH82_9ZZZZ</name>
<feature type="domain" description="ABC transporter" evidence="4">
    <location>
        <begin position="7"/>
        <end position="238"/>
    </location>
</feature>
<dbReference type="CDD" id="cd03214">
    <property type="entry name" value="ABC_Iron-Siderophores_B12_Hemin"/>
    <property type="match status" value="1"/>
</dbReference>
<dbReference type="SMART" id="SM00382">
    <property type="entry name" value="AAA"/>
    <property type="match status" value="1"/>
</dbReference>
<feature type="non-terminal residue" evidence="5">
    <location>
        <position position="243"/>
    </location>
</feature>
<keyword evidence="2" id="KW-0547">Nucleotide-binding</keyword>
<protein>
    <submittedName>
        <fullName evidence="5">Vitamin B12 ABC transporter, ATP-binding protein BtuD</fullName>
    </submittedName>
</protein>
<evidence type="ECO:0000256" key="3">
    <source>
        <dbReference type="ARBA" id="ARBA00022840"/>
    </source>
</evidence>
<dbReference type="SUPFAM" id="SSF52540">
    <property type="entry name" value="P-loop containing nucleoside triphosphate hydrolases"/>
    <property type="match status" value="1"/>
</dbReference>
<evidence type="ECO:0000259" key="4">
    <source>
        <dbReference type="PROSITE" id="PS50893"/>
    </source>
</evidence>
<dbReference type="GO" id="GO:0005524">
    <property type="term" value="F:ATP binding"/>
    <property type="evidence" value="ECO:0007669"/>
    <property type="project" value="UniProtKB-KW"/>
</dbReference>
<organism evidence="5">
    <name type="scientific">hydrothermal vent metagenome</name>
    <dbReference type="NCBI Taxonomy" id="652676"/>
    <lineage>
        <taxon>unclassified sequences</taxon>
        <taxon>metagenomes</taxon>
        <taxon>ecological metagenomes</taxon>
    </lineage>
</organism>
<dbReference type="PANTHER" id="PTHR42734:SF21">
    <property type="entry name" value="IRON ABC TRANSPORTER, ATP-BINDING PROTEIN"/>
    <property type="match status" value="1"/>
</dbReference>
<dbReference type="Pfam" id="PF00005">
    <property type="entry name" value="ABC_tran"/>
    <property type="match status" value="1"/>
</dbReference>
<evidence type="ECO:0000256" key="1">
    <source>
        <dbReference type="ARBA" id="ARBA00022448"/>
    </source>
</evidence>
<dbReference type="Gene3D" id="3.40.50.300">
    <property type="entry name" value="P-loop containing nucleotide triphosphate hydrolases"/>
    <property type="match status" value="1"/>
</dbReference>
<dbReference type="InterPro" id="IPR050153">
    <property type="entry name" value="Metal_Ion_Import_ABC"/>
</dbReference>
<dbReference type="EMBL" id="UOEW01000201">
    <property type="protein sequence ID" value="VAW38342.1"/>
    <property type="molecule type" value="Genomic_DNA"/>
</dbReference>
<evidence type="ECO:0000313" key="5">
    <source>
        <dbReference type="EMBL" id="VAW38342.1"/>
    </source>
</evidence>
<dbReference type="AlphaFoldDB" id="A0A3B0VH82"/>
<dbReference type="InterPro" id="IPR003439">
    <property type="entry name" value="ABC_transporter-like_ATP-bd"/>
</dbReference>
<accession>A0A3B0VH82</accession>
<keyword evidence="3 5" id="KW-0067">ATP-binding</keyword>
<dbReference type="PROSITE" id="PS50893">
    <property type="entry name" value="ABC_TRANSPORTER_2"/>
    <property type="match status" value="1"/>
</dbReference>
<dbReference type="PANTHER" id="PTHR42734">
    <property type="entry name" value="METAL TRANSPORT SYSTEM ATP-BINDING PROTEIN TM_0124-RELATED"/>
    <property type="match status" value="1"/>
</dbReference>
<dbReference type="GO" id="GO:0016887">
    <property type="term" value="F:ATP hydrolysis activity"/>
    <property type="evidence" value="ECO:0007669"/>
    <property type="project" value="InterPro"/>
</dbReference>
<gene>
    <name evidence="5" type="ORF">MNBD_GAMMA01-1288</name>
</gene>
<reference evidence="5" key="1">
    <citation type="submission" date="2018-06" db="EMBL/GenBank/DDBJ databases">
        <authorList>
            <person name="Zhirakovskaya E."/>
        </authorList>
    </citation>
    <scope>NUCLEOTIDE SEQUENCE</scope>
</reference>